<name>A0AC60PAN7_IXOPE</name>
<dbReference type="EMBL" id="JABSTQ010010976">
    <property type="protein sequence ID" value="KAG0416198.1"/>
    <property type="molecule type" value="Genomic_DNA"/>
</dbReference>
<gene>
    <name evidence="1" type="ORF">HPB47_006622</name>
</gene>
<proteinExistence type="predicted"/>
<comment type="caution">
    <text evidence="1">The sequence shown here is derived from an EMBL/GenBank/DDBJ whole genome shotgun (WGS) entry which is preliminary data.</text>
</comment>
<evidence type="ECO:0000313" key="1">
    <source>
        <dbReference type="EMBL" id="KAG0416198.1"/>
    </source>
</evidence>
<sequence>MPVHGNKIQDKFNRLYFHHLGAGPNVWAITEGRISNCFDLTVWAERPDEGLLRDIRGKTIDGLVDDVGAYGFEGDLDITKHEATTCYEAVGNSHAADSRQKLDTTVVLEVLQAGGLLYLQ</sequence>
<reference evidence="1 2" key="1">
    <citation type="journal article" date="2020" name="Cell">
        <title>Large-Scale Comparative Analyses of Tick Genomes Elucidate Their Genetic Diversity and Vector Capacities.</title>
        <authorList>
            <consortium name="Tick Genome and Microbiome Consortium (TIGMIC)"/>
            <person name="Jia N."/>
            <person name="Wang J."/>
            <person name="Shi W."/>
            <person name="Du L."/>
            <person name="Sun Y."/>
            <person name="Zhan W."/>
            <person name="Jiang J.F."/>
            <person name="Wang Q."/>
            <person name="Zhang B."/>
            <person name="Ji P."/>
            <person name="Bell-Sakyi L."/>
            <person name="Cui X.M."/>
            <person name="Yuan T.T."/>
            <person name="Jiang B.G."/>
            <person name="Yang W.F."/>
            <person name="Lam T.T."/>
            <person name="Chang Q.C."/>
            <person name="Ding S.J."/>
            <person name="Wang X.J."/>
            <person name="Zhu J.G."/>
            <person name="Ruan X.D."/>
            <person name="Zhao L."/>
            <person name="Wei J.T."/>
            <person name="Ye R.Z."/>
            <person name="Que T.C."/>
            <person name="Du C.H."/>
            <person name="Zhou Y.H."/>
            <person name="Cheng J.X."/>
            <person name="Dai P.F."/>
            <person name="Guo W.B."/>
            <person name="Han X.H."/>
            <person name="Huang E.J."/>
            <person name="Li L.F."/>
            <person name="Wei W."/>
            <person name="Gao Y.C."/>
            <person name="Liu J.Z."/>
            <person name="Shao H.Z."/>
            <person name="Wang X."/>
            <person name="Wang C.C."/>
            <person name="Yang T.C."/>
            <person name="Huo Q.B."/>
            <person name="Li W."/>
            <person name="Chen H.Y."/>
            <person name="Chen S.E."/>
            <person name="Zhou L.G."/>
            <person name="Ni X.B."/>
            <person name="Tian J.H."/>
            <person name="Sheng Y."/>
            <person name="Liu T."/>
            <person name="Pan Y.S."/>
            <person name="Xia L.Y."/>
            <person name="Li J."/>
            <person name="Zhao F."/>
            <person name="Cao W.C."/>
        </authorList>
    </citation>
    <scope>NUCLEOTIDE SEQUENCE [LARGE SCALE GENOMIC DNA]</scope>
    <source>
        <strain evidence="1">Iper-2018</strain>
    </source>
</reference>
<dbReference type="Proteomes" id="UP000805193">
    <property type="component" value="Unassembled WGS sequence"/>
</dbReference>
<evidence type="ECO:0000313" key="2">
    <source>
        <dbReference type="Proteomes" id="UP000805193"/>
    </source>
</evidence>
<organism evidence="1 2">
    <name type="scientific">Ixodes persulcatus</name>
    <name type="common">Taiga tick</name>
    <dbReference type="NCBI Taxonomy" id="34615"/>
    <lineage>
        <taxon>Eukaryota</taxon>
        <taxon>Metazoa</taxon>
        <taxon>Ecdysozoa</taxon>
        <taxon>Arthropoda</taxon>
        <taxon>Chelicerata</taxon>
        <taxon>Arachnida</taxon>
        <taxon>Acari</taxon>
        <taxon>Parasitiformes</taxon>
        <taxon>Ixodida</taxon>
        <taxon>Ixodoidea</taxon>
        <taxon>Ixodidae</taxon>
        <taxon>Ixodinae</taxon>
        <taxon>Ixodes</taxon>
    </lineage>
</organism>
<protein>
    <submittedName>
        <fullName evidence="1">Uncharacterized protein</fullName>
    </submittedName>
</protein>
<keyword evidence="2" id="KW-1185">Reference proteome</keyword>
<accession>A0AC60PAN7</accession>